<dbReference type="InterPro" id="IPR036179">
    <property type="entry name" value="Ig-like_dom_sf"/>
</dbReference>
<dbReference type="Gene3D" id="2.60.40.10">
    <property type="entry name" value="Immunoglobulins"/>
    <property type="match status" value="1"/>
</dbReference>
<organism evidence="2 3">
    <name type="scientific">Clytia hemisphaerica</name>
    <dbReference type="NCBI Taxonomy" id="252671"/>
    <lineage>
        <taxon>Eukaryota</taxon>
        <taxon>Metazoa</taxon>
        <taxon>Cnidaria</taxon>
        <taxon>Hydrozoa</taxon>
        <taxon>Hydroidolina</taxon>
        <taxon>Leptothecata</taxon>
        <taxon>Obeliida</taxon>
        <taxon>Clytiidae</taxon>
        <taxon>Clytia</taxon>
    </lineage>
</organism>
<dbReference type="GeneID" id="136802859"/>
<dbReference type="EnsemblMetazoa" id="CLYHEMT023095.2">
    <property type="protein sequence ID" value="CLYHEMP023095.2"/>
    <property type="gene ID" value="CLYHEMG023095"/>
</dbReference>
<keyword evidence="3" id="KW-1185">Reference proteome</keyword>
<accession>A0A7M5XHP3</accession>
<dbReference type="OrthoDB" id="4769at2759"/>
<sequence>MLENNNLLMVPDAFHNNRHIKSTKTQEGLPRFPKLKKNRRLSSSSSTEADLDDYTVHFSLLDPALFTPHIIKKLPSEYESVVGAQCQFSCLTTVLFPVECHWYLNGTLVDHESSNGRIYSKDGGKTLVILSLREQDHGKLVMVARNPFGKTKTSCRLNIVDNIGENKDKSEKLKKESKVDKLDPIPESKVDIELTHFSLHNEQRRHSKTKNIQLSRSY</sequence>
<dbReference type="Proteomes" id="UP000594262">
    <property type="component" value="Unplaced"/>
</dbReference>
<evidence type="ECO:0000313" key="2">
    <source>
        <dbReference type="EnsemblMetazoa" id="CLYHEMP023095.2"/>
    </source>
</evidence>
<feature type="domain" description="Immunoglobulin I-set" evidence="1">
    <location>
        <begin position="72"/>
        <end position="159"/>
    </location>
</feature>
<evidence type="ECO:0000259" key="1">
    <source>
        <dbReference type="Pfam" id="PF07679"/>
    </source>
</evidence>
<dbReference type="RefSeq" id="XP_066915721.1">
    <property type="nucleotide sequence ID" value="XM_067059620.1"/>
</dbReference>
<protein>
    <recommendedName>
        <fullName evidence="1">Immunoglobulin I-set domain-containing protein</fullName>
    </recommendedName>
</protein>
<dbReference type="InterPro" id="IPR013783">
    <property type="entry name" value="Ig-like_fold"/>
</dbReference>
<name>A0A7M5XHP3_9CNID</name>
<dbReference type="SUPFAM" id="SSF48726">
    <property type="entry name" value="Immunoglobulin"/>
    <property type="match status" value="1"/>
</dbReference>
<dbReference type="Pfam" id="PF07679">
    <property type="entry name" value="I-set"/>
    <property type="match status" value="1"/>
</dbReference>
<reference evidence="2" key="1">
    <citation type="submission" date="2021-01" db="UniProtKB">
        <authorList>
            <consortium name="EnsemblMetazoa"/>
        </authorList>
    </citation>
    <scope>IDENTIFICATION</scope>
</reference>
<evidence type="ECO:0000313" key="3">
    <source>
        <dbReference type="Proteomes" id="UP000594262"/>
    </source>
</evidence>
<proteinExistence type="predicted"/>
<dbReference type="AlphaFoldDB" id="A0A7M5XHP3"/>
<dbReference type="InterPro" id="IPR013098">
    <property type="entry name" value="Ig_I-set"/>
</dbReference>